<dbReference type="Gene3D" id="1.10.510.10">
    <property type="entry name" value="Transferase(Phosphotransferase) domain 1"/>
    <property type="match status" value="1"/>
</dbReference>
<dbReference type="SMART" id="SM00220">
    <property type="entry name" value="S_TKc"/>
    <property type="match status" value="1"/>
</dbReference>
<dbReference type="SUPFAM" id="SSF56112">
    <property type="entry name" value="Protein kinase-like (PK-like)"/>
    <property type="match status" value="1"/>
</dbReference>
<keyword evidence="6" id="KW-0067">ATP-binding</keyword>
<dbReference type="Pfam" id="PF00069">
    <property type="entry name" value="Pkinase"/>
    <property type="match status" value="1"/>
</dbReference>
<protein>
    <recommendedName>
        <fullName evidence="1">non-specific serine/threonine protein kinase</fullName>
        <ecNumber evidence="1">2.7.11.1</ecNumber>
    </recommendedName>
</protein>
<dbReference type="EMBL" id="KL197724">
    <property type="protein sequence ID" value="KDQ55741.1"/>
    <property type="molecule type" value="Genomic_DNA"/>
</dbReference>
<dbReference type="GO" id="GO:0004674">
    <property type="term" value="F:protein serine/threonine kinase activity"/>
    <property type="evidence" value="ECO:0007669"/>
    <property type="project" value="UniProtKB-KW"/>
</dbReference>
<dbReference type="STRING" id="933084.A0A067PZG7"/>
<feature type="domain" description="Protein kinase" evidence="8">
    <location>
        <begin position="65"/>
        <end position="375"/>
    </location>
</feature>
<keyword evidence="2" id="KW-0723">Serine/threonine-protein kinase</keyword>
<dbReference type="GO" id="GO:0044773">
    <property type="term" value="P:mitotic DNA damage checkpoint signaling"/>
    <property type="evidence" value="ECO:0007669"/>
    <property type="project" value="TreeGrafter"/>
</dbReference>
<keyword evidence="5" id="KW-0418">Kinase</keyword>
<dbReference type="HOGENOM" id="CLU_044121_2_1_1"/>
<evidence type="ECO:0000256" key="6">
    <source>
        <dbReference type="ARBA" id="ARBA00022840"/>
    </source>
</evidence>
<evidence type="ECO:0000256" key="5">
    <source>
        <dbReference type="ARBA" id="ARBA00022777"/>
    </source>
</evidence>
<evidence type="ECO:0000256" key="2">
    <source>
        <dbReference type="ARBA" id="ARBA00022527"/>
    </source>
</evidence>
<gene>
    <name evidence="9" type="ORF">JAAARDRAFT_37166</name>
</gene>
<dbReference type="EC" id="2.7.11.1" evidence="1"/>
<keyword evidence="3" id="KW-0808">Transferase</keyword>
<evidence type="ECO:0000259" key="8">
    <source>
        <dbReference type="PROSITE" id="PS50011"/>
    </source>
</evidence>
<proteinExistence type="predicted"/>
<keyword evidence="10" id="KW-1185">Reference proteome</keyword>
<dbReference type="InterPro" id="IPR000719">
    <property type="entry name" value="Prot_kinase_dom"/>
</dbReference>
<evidence type="ECO:0000313" key="9">
    <source>
        <dbReference type="EMBL" id="KDQ55741.1"/>
    </source>
</evidence>
<dbReference type="AlphaFoldDB" id="A0A067PZG7"/>
<dbReference type="InterPro" id="IPR011009">
    <property type="entry name" value="Kinase-like_dom_sf"/>
</dbReference>
<dbReference type="PANTHER" id="PTHR44167:SF23">
    <property type="entry name" value="CDC7 KINASE, ISOFORM A-RELATED"/>
    <property type="match status" value="1"/>
</dbReference>
<keyword evidence="4" id="KW-0547">Nucleotide-binding</keyword>
<dbReference type="InParanoid" id="A0A067PZG7"/>
<name>A0A067PZG7_9AGAM</name>
<evidence type="ECO:0000313" key="10">
    <source>
        <dbReference type="Proteomes" id="UP000027265"/>
    </source>
</evidence>
<dbReference type="GO" id="GO:0005524">
    <property type="term" value="F:ATP binding"/>
    <property type="evidence" value="ECO:0007669"/>
    <property type="project" value="UniProtKB-KW"/>
</dbReference>
<evidence type="ECO:0000256" key="4">
    <source>
        <dbReference type="ARBA" id="ARBA00022741"/>
    </source>
</evidence>
<dbReference type="GO" id="GO:0005634">
    <property type="term" value="C:nucleus"/>
    <property type="evidence" value="ECO:0007669"/>
    <property type="project" value="TreeGrafter"/>
</dbReference>
<evidence type="ECO:0000256" key="3">
    <source>
        <dbReference type="ARBA" id="ARBA00022679"/>
    </source>
</evidence>
<dbReference type="Proteomes" id="UP000027265">
    <property type="component" value="Unassembled WGS sequence"/>
</dbReference>
<dbReference type="PANTHER" id="PTHR44167">
    <property type="entry name" value="OVARIAN-SPECIFIC SERINE/THREONINE-PROTEIN KINASE LOK-RELATED"/>
    <property type="match status" value="1"/>
</dbReference>
<evidence type="ECO:0000256" key="1">
    <source>
        <dbReference type="ARBA" id="ARBA00012513"/>
    </source>
</evidence>
<feature type="region of interest" description="Disordered" evidence="7">
    <location>
        <begin position="1"/>
        <end position="24"/>
    </location>
</feature>
<sequence length="375" mass="43334">MAEQSDVPPAQDTAQTADEPKPGTLGESEFFWRDHWSWLQECGYRLRPRYAPDWVPSWEGTSKTFYHCEDGVQIRVGRIMDAIRISDNKRVALKRISKLEHPFEAEIGQFLSSGDLKTDPSNRCIPVYEILQVPDEGDEIIIVMPLLRPYNSPRFDTFGEVVEFVRQIFEGLQFMHHHHVAHRDCDDCNIMLDPTELLPSGYHPVDINKKPDLSGRPKAYTRTQRPTKYYLIDFGISRRYNPEDGPPLEYPIWGGDKTVPEFQKSDEKMDPFPTDVYYLGNLIREDFIQAKLGFQFMEPLVVDMVQDDPTKRPTMDEVVARFATIVSSLSSWKLRSRVVGRKDNAILGAYRTVTHWARRVSYIVRRVPAIPTPKS</sequence>
<organism evidence="9 10">
    <name type="scientific">Jaapia argillacea MUCL 33604</name>
    <dbReference type="NCBI Taxonomy" id="933084"/>
    <lineage>
        <taxon>Eukaryota</taxon>
        <taxon>Fungi</taxon>
        <taxon>Dikarya</taxon>
        <taxon>Basidiomycota</taxon>
        <taxon>Agaricomycotina</taxon>
        <taxon>Agaricomycetes</taxon>
        <taxon>Agaricomycetidae</taxon>
        <taxon>Jaapiales</taxon>
        <taxon>Jaapiaceae</taxon>
        <taxon>Jaapia</taxon>
    </lineage>
</organism>
<accession>A0A067PZG7</accession>
<evidence type="ECO:0000256" key="7">
    <source>
        <dbReference type="SAM" id="MobiDB-lite"/>
    </source>
</evidence>
<dbReference type="PROSITE" id="PS50011">
    <property type="entry name" value="PROTEIN_KINASE_DOM"/>
    <property type="match status" value="1"/>
</dbReference>
<reference evidence="10" key="1">
    <citation type="journal article" date="2014" name="Proc. Natl. Acad. Sci. U.S.A.">
        <title>Extensive sampling of basidiomycete genomes demonstrates inadequacy of the white-rot/brown-rot paradigm for wood decay fungi.</title>
        <authorList>
            <person name="Riley R."/>
            <person name="Salamov A.A."/>
            <person name="Brown D.W."/>
            <person name="Nagy L.G."/>
            <person name="Floudas D."/>
            <person name="Held B.W."/>
            <person name="Levasseur A."/>
            <person name="Lombard V."/>
            <person name="Morin E."/>
            <person name="Otillar R."/>
            <person name="Lindquist E.A."/>
            <person name="Sun H."/>
            <person name="LaButti K.M."/>
            <person name="Schmutz J."/>
            <person name="Jabbour D."/>
            <person name="Luo H."/>
            <person name="Baker S.E."/>
            <person name="Pisabarro A.G."/>
            <person name="Walton J.D."/>
            <person name="Blanchette R.A."/>
            <person name="Henrissat B."/>
            <person name="Martin F."/>
            <person name="Cullen D."/>
            <person name="Hibbett D.S."/>
            <person name="Grigoriev I.V."/>
        </authorList>
    </citation>
    <scope>NUCLEOTIDE SEQUENCE [LARGE SCALE GENOMIC DNA]</scope>
    <source>
        <strain evidence="10">MUCL 33604</strain>
    </source>
</reference>
<dbReference type="OrthoDB" id="5987198at2759"/>